<evidence type="ECO:0008006" key="3">
    <source>
        <dbReference type="Google" id="ProtNLM"/>
    </source>
</evidence>
<comment type="caution">
    <text evidence="1">The sequence shown here is derived from an EMBL/GenBank/DDBJ whole genome shotgun (WGS) entry which is preliminary data.</text>
</comment>
<sequence length="176" mass="19024">MTGLCEDGSEPPGSLKAIQSNHQLRMDVYTFPELADMVMCYGEARGNGRRALHMYQQRFQNRNHLHHTIFAGLYKLLRDDGSLRPRRIGGRPCRHPFSIDDFTELKGKVGKSRVNCPPASPPRIGATTACLPACWVVASQSAGAALRRETGTIAAVAAAASQSQTLGHVHGASTGN</sequence>
<accession>A0ABQ8SXH9</accession>
<organism evidence="1 2">
    <name type="scientific">Periplaneta americana</name>
    <name type="common">American cockroach</name>
    <name type="synonym">Blatta americana</name>
    <dbReference type="NCBI Taxonomy" id="6978"/>
    <lineage>
        <taxon>Eukaryota</taxon>
        <taxon>Metazoa</taxon>
        <taxon>Ecdysozoa</taxon>
        <taxon>Arthropoda</taxon>
        <taxon>Hexapoda</taxon>
        <taxon>Insecta</taxon>
        <taxon>Pterygota</taxon>
        <taxon>Neoptera</taxon>
        <taxon>Polyneoptera</taxon>
        <taxon>Dictyoptera</taxon>
        <taxon>Blattodea</taxon>
        <taxon>Blattoidea</taxon>
        <taxon>Blattidae</taxon>
        <taxon>Blattinae</taxon>
        <taxon>Periplaneta</taxon>
    </lineage>
</organism>
<keyword evidence="2" id="KW-1185">Reference proteome</keyword>
<dbReference type="EMBL" id="JAJSOF020000019">
    <property type="protein sequence ID" value="KAJ4438896.1"/>
    <property type="molecule type" value="Genomic_DNA"/>
</dbReference>
<dbReference type="Proteomes" id="UP001148838">
    <property type="component" value="Unassembled WGS sequence"/>
</dbReference>
<evidence type="ECO:0000313" key="1">
    <source>
        <dbReference type="EMBL" id="KAJ4438896.1"/>
    </source>
</evidence>
<evidence type="ECO:0000313" key="2">
    <source>
        <dbReference type="Proteomes" id="UP001148838"/>
    </source>
</evidence>
<gene>
    <name evidence="1" type="ORF">ANN_14850</name>
</gene>
<reference evidence="1 2" key="1">
    <citation type="journal article" date="2022" name="Allergy">
        <title>Genome assembly and annotation of Periplaneta americana reveal a comprehensive cockroach allergen profile.</title>
        <authorList>
            <person name="Wang L."/>
            <person name="Xiong Q."/>
            <person name="Saelim N."/>
            <person name="Wang L."/>
            <person name="Nong W."/>
            <person name="Wan A.T."/>
            <person name="Shi M."/>
            <person name="Liu X."/>
            <person name="Cao Q."/>
            <person name="Hui J.H.L."/>
            <person name="Sookrung N."/>
            <person name="Leung T.F."/>
            <person name="Tungtrongchitr A."/>
            <person name="Tsui S.K.W."/>
        </authorList>
    </citation>
    <scope>NUCLEOTIDE SEQUENCE [LARGE SCALE GENOMIC DNA]</scope>
    <source>
        <strain evidence="1">PWHHKU_190912</strain>
    </source>
</reference>
<name>A0ABQ8SXH9_PERAM</name>
<protein>
    <recommendedName>
        <fullName evidence="3">DUF4817 domain-containing protein</fullName>
    </recommendedName>
</protein>
<proteinExistence type="predicted"/>